<evidence type="ECO:0000313" key="2">
    <source>
        <dbReference type="Proteomes" id="UP000198656"/>
    </source>
</evidence>
<dbReference type="Proteomes" id="UP000198656">
    <property type="component" value="Unassembled WGS sequence"/>
</dbReference>
<dbReference type="OrthoDB" id="7051144at2"/>
<evidence type="ECO:0008006" key="3">
    <source>
        <dbReference type="Google" id="ProtNLM"/>
    </source>
</evidence>
<dbReference type="SUPFAM" id="SSF52540">
    <property type="entry name" value="P-loop containing nucleoside triphosphate hydrolases"/>
    <property type="match status" value="1"/>
</dbReference>
<accession>A0A1G8CB65</accession>
<dbReference type="EMBL" id="FNCP01000013">
    <property type="protein sequence ID" value="SDH42757.1"/>
    <property type="molecule type" value="Genomic_DNA"/>
</dbReference>
<proteinExistence type="predicted"/>
<protein>
    <recommendedName>
        <fullName evidence="3">NACHT domain-containing protein</fullName>
    </recommendedName>
</protein>
<gene>
    <name evidence="1" type="ORF">SAMN05443529_11352</name>
</gene>
<dbReference type="InterPro" id="IPR027417">
    <property type="entry name" value="P-loop_NTPase"/>
</dbReference>
<dbReference type="RefSeq" id="WP_092333664.1">
    <property type="nucleotide sequence ID" value="NZ_FNCP01000013.1"/>
</dbReference>
<name>A0A1G8CB65_9FIRM</name>
<reference evidence="2" key="1">
    <citation type="submission" date="2016-10" db="EMBL/GenBank/DDBJ databases">
        <authorList>
            <person name="Varghese N."/>
            <person name="Submissions S."/>
        </authorList>
    </citation>
    <scope>NUCLEOTIDE SEQUENCE [LARGE SCALE GENOMIC DNA]</scope>
    <source>
        <strain evidence="2">DSM 8344</strain>
    </source>
</reference>
<evidence type="ECO:0000313" key="1">
    <source>
        <dbReference type="EMBL" id="SDH42757.1"/>
    </source>
</evidence>
<sequence>MYDVNWDMFNIKNKDKTTAFETMCRHLFMRKFSICGYNFQSNYNQTGLETQPVKNKDEWYGFQCKFSTSNNNNALYKEIYDSLKKVYTLFPNTLNHIYIYTNADIKPICTDEELADKEKSSDRINISRDAKNHNVQLHWIIKENFISILNETANLDIYKLYFSSEQELAFMDSSISVEDRTFLNSNSFLNLLLNNEKLSDKWCEIYENKVSIILGSAGTGKTEILKIMYIICQEEFLDNYKNSTSSTGNIPVYIRFRECITGDLEGLIRQRLSDYNINITDSKYNFVYFLDGLDEIANKYIDKIISYISIVNQRVNTKSIIISSRKNSINLSFLYRSISPLNRYIINKTNVELIDLYFEKSQDVYKLTTYKSIKSNIETLLREIDDIFSIKLLWQTIEVINANTAKIELIEKSISYLTTSYSKINTLPIPEIKHENIENLGAEISYFLHNNNKLNISLHELQEIISKEYEKLSYLGIDEVISCIAEMFFDVVLKEKNQYIYSFKHKRYQEYFLYKKIVEIFFDDPFILRELHLLTNKDFILNIFMKKCLTESLKKNRDALKTLTLRFYEAYLGKEYWSDYQDSLIGLRYDYGVGSESYLGSKYLLDSLTIKNNEELFLLLDNEALSLKNFLTSENFWLFIKDHYRFNNYDIREMLIKYYSLNEDFIKDAINNDPCAYWHSICMIDGVNPKDIYQQCIGSIELEKNTDFDYIESHRNEEQFLVVGFFKMALEVQPDIVIELVDTISVDHLEVICYELLRNDKIYCLVTNETAIVRLREQIVLRIEKSLDDKYQINTLVLYGILTKKITNKDFLEERFNKVNIRHHITWERNIELNSYLTNVLSNQNKLYSIDCKLGTEIREIIINNYSENKGQILDLIINSIKQYNFIHDNWFFRDNSKLIGFAIATLNFDDESLKSFINKLFQYQSVISLSIVLYTVFIENPNLFFVLNNEDILSELHAESSQRLSYYDYNSETDFMFSAMVSKYNLSASNKLLINGLNNSIYRPAFRKENLVSYVLPLCLLMADQNHWFNKIEMEILAYKIFDMLKIMNDTTDRGDEQSYFKYVLESCLPDSPILNSLYGISSYNGFSNDSANYIVVDFSQINKDNIKDYYKCNIADLNYTNFNFWRQLISLGMSFERDLSSLFEILKEYRFPESHRGGPCDYFSVITAVLLSDNNLRDYAIQFIIEQGGRSGLFNMIRAFSLTGNSKDAQKYINQLFKLTEALVYPNKKQYVARQYKATEVSMVSNVVYNSEKDDWFIRESERKLINKNDVSIKIIWDDVDRNMEFNEDWAINHPDKHAYKVNYYILHNDTRIEEFSLVYVDGYRALLPVPKIGTNIIPRKKYKIALLVNDEKNLNSYIRRSGLIVE</sequence>
<keyword evidence="2" id="KW-1185">Reference proteome</keyword>
<organism evidence="1 2">
    <name type="scientific">Desulfosporosinus hippei DSM 8344</name>
    <dbReference type="NCBI Taxonomy" id="1121419"/>
    <lineage>
        <taxon>Bacteria</taxon>
        <taxon>Bacillati</taxon>
        <taxon>Bacillota</taxon>
        <taxon>Clostridia</taxon>
        <taxon>Eubacteriales</taxon>
        <taxon>Desulfitobacteriaceae</taxon>
        <taxon>Desulfosporosinus</taxon>
    </lineage>
</organism>
<dbReference type="STRING" id="1121419.SAMN05443529_11352"/>